<dbReference type="STRING" id="8005.ENSEEEP00000052031"/>
<evidence type="ECO:0008006" key="14">
    <source>
        <dbReference type="Google" id="ProtNLM"/>
    </source>
</evidence>
<organism evidence="12 13">
    <name type="scientific">Electrophorus electricus</name>
    <name type="common">Electric eel</name>
    <name type="synonym">Gymnotus electricus</name>
    <dbReference type="NCBI Taxonomy" id="8005"/>
    <lineage>
        <taxon>Eukaryota</taxon>
        <taxon>Metazoa</taxon>
        <taxon>Chordata</taxon>
        <taxon>Craniata</taxon>
        <taxon>Vertebrata</taxon>
        <taxon>Euteleostomi</taxon>
        <taxon>Actinopterygii</taxon>
        <taxon>Neopterygii</taxon>
        <taxon>Teleostei</taxon>
        <taxon>Ostariophysi</taxon>
        <taxon>Gymnotiformes</taxon>
        <taxon>Gymnotoidei</taxon>
        <taxon>Gymnotidae</taxon>
        <taxon>Electrophorus</taxon>
    </lineage>
</organism>
<dbReference type="InterPro" id="IPR007964">
    <property type="entry name" value="MIC19/MIC25"/>
</dbReference>
<keyword evidence="6" id="KW-0472">Membrane</keyword>
<keyword evidence="8" id="KW-0449">Lipoprotein</keyword>
<dbReference type="Ensembl" id="ENSEEET00000052596.2">
    <property type="protein sequence ID" value="ENSEEEP00000052031.2"/>
    <property type="gene ID" value="ENSEEEG00000024413.2"/>
</dbReference>
<dbReference type="PROSITE" id="PS51808">
    <property type="entry name" value="CHCH"/>
    <property type="match status" value="1"/>
</dbReference>
<feature type="compositionally biased region" description="Polar residues" evidence="11">
    <location>
        <begin position="52"/>
        <end position="70"/>
    </location>
</feature>
<reference evidence="12" key="3">
    <citation type="submission" date="2020-05" db="EMBL/GenBank/DDBJ databases">
        <title>Electrophorus electricus (electric eel) genome, fEleEle1, primary haplotype.</title>
        <authorList>
            <person name="Myers G."/>
            <person name="Meyer A."/>
            <person name="Fedrigo O."/>
            <person name="Formenti G."/>
            <person name="Rhie A."/>
            <person name="Tracey A."/>
            <person name="Sims Y."/>
            <person name="Jarvis E.D."/>
        </authorList>
    </citation>
    <scope>NUCLEOTIDE SEQUENCE [LARGE SCALE GENOMIC DNA]</scope>
</reference>
<reference evidence="12" key="4">
    <citation type="submission" date="2025-08" db="UniProtKB">
        <authorList>
            <consortium name="Ensembl"/>
        </authorList>
    </citation>
    <scope>IDENTIFICATION</scope>
</reference>
<keyword evidence="13" id="KW-1185">Reference proteome</keyword>
<dbReference type="PANTHER" id="PTHR47609">
    <property type="entry name" value="MICOS COMPLEX SUBUNIT MIC25"/>
    <property type="match status" value="1"/>
</dbReference>
<proteinExistence type="inferred from homology"/>
<evidence type="ECO:0000256" key="2">
    <source>
        <dbReference type="ARBA" id="ARBA00022707"/>
    </source>
</evidence>
<dbReference type="AlphaFoldDB" id="A0A4W4HP23"/>
<keyword evidence="7" id="KW-1015">Disulfide bond</keyword>
<keyword evidence="3" id="KW-0999">Mitochondrion inner membrane</keyword>
<evidence type="ECO:0000256" key="7">
    <source>
        <dbReference type="ARBA" id="ARBA00023157"/>
    </source>
</evidence>
<feature type="region of interest" description="Disordered" evidence="11">
    <location>
        <begin position="35"/>
        <end position="71"/>
    </location>
</feature>
<reference evidence="12" key="5">
    <citation type="submission" date="2025-09" db="UniProtKB">
        <authorList>
            <consortium name="Ensembl"/>
        </authorList>
    </citation>
    <scope>IDENTIFICATION</scope>
</reference>
<evidence type="ECO:0000256" key="8">
    <source>
        <dbReference type="ARBA" id="ARBA00023288"/>
    </source>
</evidence>
<gene>
    <name evidence="12" type="primary">chchd6a</name>
</gene>
<comment type="function">
    <text evidence="1">Component of the MICOS complex, a large protein complex of the mitochondrial inner membrane that plays crucial roles in the maintenance of crista junctions, inner membrane architecture, and formation of contact sites to the outer membrane.</text>
</comment>
<dbReference type="PANTHER" id="PTHR47609:SF1">
    <property type="entry name" value="MICOS COMPLEX SUBUNIT MIC25"/>
    <property type="match status" value="1"/>
</dbReference>
<reference evidence="13" key="2">
    <citation type="journal article" date="2017" name="Sci. Adv.">
        <title>A tail of two voltages: Proteomic comparison of the three electric organs of the electric eel.</title>
        <authorList>
            <person name="Traeger L.L."/>
            <person name="Sabat G."/>
            <person name="Barrett-Wilt G.A."/>
            <person name="Wells G.B."/>
            <person name="Sussman M.R."/>
        </authorList>
    </citation>
    <scope>NUCLEOTIDE SEQUENCE [LARGE SCALE GENOMIC DNA]</scope>
</reference>
<sequence>MGSSESATRKVSFGLDEDERVQVVRGVKLSEDVLQRMRNASRAPTNHKENSVSHTQPSKFQQSTGPTVSENMEDLKRRYEREQVAIQEELARIARKEREAVRQDVNRAMQREKFQTLQEAERARQLAKQLETKETELKALEAFYREQIDQLEKRNLNHFKTCKEQFHAAADRVEANIKVRGTEPVCADLQSRVLRCYRENREQTLRCSDLARDYMRCVNAAKQNHLVNHG</sequence>
<comment type="subcellular location">
    <subcellularLocation>
        <location evidence="9">Mitochondrion inner membrane</location>
        <topology evidence="9">Lipid-anchor</topology>
    </subcellularLocation>
</comment>
<evidence type="ECO:0000256" key="10">
    <source>
        <dbReference type="ARBA" id="ARBA00034480"/>
    </source>
</evidence>
<dbReference type="OMA" id="KLAHECQ"/>
<accession>A0A4W4HP23</accession>
<evidence type="ECO:0000256" key="1">
    <source>
        <dbReference type="ARBA" id="ARBA00002689"/>
    </source>
</evidence>
<dbReference type="GeneTree" id="ENSGT00390000000903"/>
<evidence type="ECO:0000256" key="3">
    <source>
        <dbReference type="ARBA" id="ARBA00022792"/>
    </source>
</evidence>
<dbReference type="Pfam" id="PF05300">
    <property type="entry name" value="MIC19_MIC25"/>
    <property type="match status" value="1"/>
</dbReference>
<reference evidence="13" key="1">
    <citation type="journal article" date="2014" name="Science">
        <title>Nonhuman genetics. Genomic basis for the convergent evolution of electric organs.</title>
        <authorList>
            <person name="Gallant J.R."/>
            <person name="Traeger L.L."/>
            <person name="Volkening J.D."/>
            <person name="Moffett H."/>
            <person name="Chen P.H."/>
            <person name="Novina C.D."/>
            <person name="Phillips G.N.Jr."/>
            <person name="Anand R."/>
            <person name="Wells G.B."/>
            <person name="Pinch M."/>
            <person name="Guth R."/>
            <person name="Unguez G.A."/>
            <person name="Albert J.S."/>
            <person name="Zakon H.H."/>
            <person name="Samanta M.P."/>
            <person name="Sussman M.R."/>
        </authorList>
    </citation>
    <scope>NUCLEOTIDE SEQUENCE [LARGE SCALE GENOMIC DNA]</scope>
</reference>
<protein>
    <recommendedName>
        <fullName evidence="14">CHCH domain-containing protein</fullName>
    </recommendedName>
</protein>
<keyword evidence="2" id="KW-0519">Myristate</keyword>
<comment type="similarity">
    <text evidence="10">Belongs to the MICOS complex subunit Mic19 family. Metazoan Mic25 subfamily.</text>
</comment>
<evidence type="ECO:0000256" key="6">
    <source>
        <dbReference type="ARBA" id="ARBA00023136"/>
    </source>
</evidence>
<evidence type="ECO:0000313" key="12">
    <source>
        <dbReference type="Ensembl" id="ENSEEEP00000052031.2"/>
    </source>
</evidence>
<evidence type="ECO:0000256" key="11">
    <source>
        <dbReference type="SAM" id="MobiDB-lite"/>
    </source>
</evidence>
<dbReference type="GO" id="GO:0061617">
    <property type="term" value="C:MICOS complex"/>
    <property type="evidence" value="ECO:0007669"/>
    <property type="project" value="InterPro"/>
</dbReference>
<evidence type="ECO:0000313" key="13">
    <source>
        <dbReference type="Proteomes" id="UP000314983"/>
    </source>
</evidence>
<keyword evidence="4" id="KW-0175">Coiled coil</keyword>
<dbReference type="InterPro" id="IPR042860">
    <property type="entry name" value="MIC25"/>
</dbReference>
<dbReference type="Proteomes" id="UP000314983">
    <property type="component" value="Chromosome 22"/>
</dbReference>
<evidence type="ECO:0000256" key="9">
    <source>
        <dbReference type="ARBA" id="ARBA00034476"/>
    </source>
</evidence>
<keyword evidence="5" id="KW-0496">Mitochondrion</keyword>
<evidence type="ECO:0000256" key="5">
    <source>
        <dbReference type="ARBA" id="ARBA00023128"/>
    </source>
</evidence>
<name>A0A4W4HP23_ELEEL</name>
<evidence type="ECO:0000256" key="4">
    <source>
        <dbReference type="ARBA" id="ARBA00023054"/>
    </source>
</evidence>